<evidence type="ECO:0000256" key="3">
    <source>
        <dbReference type="SAM" id="MobiDB-lite"/>
    </source>
</evidence>
<feature type="region of interest" description="Disordered" evidence="3">
    <location>
        <begin position="37"/>
        <end position="64"/>
    </location>
</feature>
<feature type="compositionally biased region" description="Low complexity" evidence="3">
    <location>
        <begin position="374"/>
        <end position="385"/>
    </location>
</feature>
<keyword evidence="2" id="KW-0677">Repeat</keyword>
<feature type="compositionally biased region" description="Gly residues" evidence="3">
    <location>
        <begin position="285"/>
        <end position="299"/>
    </location>
</feature>
<dbReference type="InterPro" id="IPR052574">
    <property type="entry name" value="CDIRP"/>
</dbReference>
<dbReference type="RefSeq" id="XP_049181428.1">
    <property type="nucleotide sequence ID" value="XM_049322853.1"/>
</dbReference>
<feature type="region of interest" description="Disordered" evidence="3">
    <location>
        <begin position="721"/>
        <end position="745"/>
    </location>
</feature>
<dbReference type="InterPro" id="IPR003591">
    <property type="entry name" value="Leu-rich_rpt_typical-subtyp"/>
</dbReference>
<accession>A0AAI9SYR4</accession>
<dbReference type="SMART" id="SM00369">
    <property type="entry name" value="LRR_TYP"/>
    <property type="match status" value="5"/>
</dbReference>
<feature type="region of interest" description="Disordered" evidence="3">
    <location>
        <begin position="484"/>
        <end position="525"/>
    </location>
</feature>
<gene>
    <name evidence="4" type="ORF">KGF56_001701</name>
</gene>
<feature type="compositionally biased region" description="Polar residues" evidence="3">
    <location>
        <begin position="256"/>
        <end position="267"/>
    </location>
</feature>
<reference evidence="4" key="1">
    <citation type="journal article" date="2022" name="DNA Res.">
        <title>Genome analysis of five recently described species of the CUG-Ser clade uncovers Candida theae as a new hybrid lineage with pathogenic potential in the Candida parapsilosis species complex.</title>
        <authorList>
            <person name="Mixao V."/>
            <person name="Del Olmo V."/>
            <person name="Hegedusova E."/>
            <person name="Saus E."/>
            <person name="Pryszcz L."/>
            <person name="Cillingova A."/>
            <person name="Nosek J."/>
            <person name="Gabaldon T."/>
        </authorList>
    </citation>
    <scope>NUCLEOTIDE SEQUENCE</scope>
    <source>
        <strain evidence="4">CBS 10844</strain>
    </source>
</reference>
<dbReference type="SMART" id="SM00365">
    <property type="entry name" value="LRR_SD22"/>
    <property type="match status" value="6"/>
</dbReference>
<feature type="region of interest" description="Disordered" evidence="3">
    <location>
        <begin position="136"/>
        <end position="161"/>
    </location>
</feature>
<sequence>MEVDRAICAEKGPFGEALSNGQRKGPVNRVNGLGLLTQEEEQEEEEEEERVNEMQKGNGNTMTMSTTMSKESKVFLTSRQQNLYQKQVKYIPNCDFSGNKSSLIFSEIKQNTPQGSVPNTFQYKSHPNAKSRELGESYLGEDGSHSEQSHQSHTTSSFRHTPDWMPAVLEDEWPSSADAAAVEIGNANSREQPIMSAPRSLKRGSFRSMDFNSSNTMIHNSDVQLRNSIPWLKSHESPAPKNLRQIFHDSNDYSNKDASSIIPTPTVTIRDKNNNNNGNSNDNGNGNGNDNGNGNGNGIGDVNVNGNGNGNGDVNGNGHINDSIIESIKRPISTIVEHSMPAPTTGSPLKLFGDNYDTFTKQTLNGVIQNMKSNKNTPAQKNNNNHPHHYQPKSLNKKELPRAPLGPNFQVQNLSRITNIRAFTKTGSYTDKSYLANADKIFSNIKKKGFAVGDPNVRIVSQNTATSTPKKVEEMGHQEEDFASFTTGYDSDGASINGEGENDNDNDNDDDDSGGTEKHETDSFKNYTSVTKDSFDNTSKFDDGRLGSSFGVGIGVVPFRNNQEHQESDYTQGSFTDTENGAEEDIVPLKLPSDSPNRMKSRREGIWEETAAMKLSLNKLPRQVLSSTEYLENPDYHIEKEDSYYHPEPMKWKAKSQLKLGLKNPGLLNRISPVVELPSEYDDMIFNKVNGRWENKHGVQNKTLDKIDDLVDNINVQKVEEKEMEKEEGGGGGGGKGGGEAGREVGGHLGILKQDSQSRRQNLEVSFHEPASPSLVDYKGQVLPLTVSEEEVTRLSQVNGDVSFSESKKQLVSVITDILDTQEELRDWEDVQKIDLSSSKLRNVNDLASILPNLTELNLSNNKIKYLGGIPSKILALDLGSNEIENRTSFGGVYNLHHLALDYNFLTHTMNLSKNIHLTSLTLSNNFIEDISGLKALSNLITLDLSHNKIEGHLDLSTFDFKRLQVLNLLDNKIHTLEGVDSLSSLKVFCLDNNVLSVFDCTSGSICKLTICGNKLKCLDLSKLSQLRSVKFDGNAIVQFSTSEANFIDSISLKSQPHLPELSKQVFENLVNVRRMDLSGNEFPLLSQAFTFLFVSKLTMTAMNLNSLPFNFSSTFPNVKLLNLNFNSLKTLRPLSGLSNLRQLSLVNNKLPDLHDILASLESCRGSLQKLDLRLNPISIDIYPYLFVADDLENSTIGLETVDDIDTFAKRLEEIDATGEWKERDNVFLQGMLEGGAEEEEKEATAVKRRRYTSAIILYFSALRVLDGIVVNNCSRNTAYQQFRELYPKN</sequence>
<dbReference type="EMBL" id="JAHUZD010000028">
    <property type="protein sequence ID" value="KAI3405683.2"/>
    <property type="molecule type" value="Genomic_DNA"/>
</dbReference>
<evidence type="ECO:0000313" key="5">
    <source>
        <dbReference type="Proteomes" id="UP001202479"/>
    </source>
</evidence>
<dbReference type="PANTHER" id="PTHR47566">
    <property type="match status" value="1"/>
</dbReference>
<evidence type="ECO:0000256" key="1">
    <source>
        <dbReference type="ARBA" id="ARBA00022614"/>
    </source>
</evidence>
<evidence type="ECO:0000256" key="2">
    <source>
        <dbReference type="ARBA" id="ARBA00022737"/>
    </source>
</evidence>
<dbReference type="InterPro" id="IPR032675">
    <property type="entry name" value="LRR_dom_sf"/>
</dbReference>
<organism evidence="4 5">
    <name type="scientific">Candida oxycetoniae</name>
    <dbReference type="NCBI Taxonomy" id="497107"/>
    <lineage>
        <taxon>Eukaryota</taxon>
        <taxon>Fungi</taxon>
        <taxon>Dikarya</taxon>
        <taxon>Ascomycota</taxon>
        <taxon>Saccharomycotina</taxon>
        <taxon>Pichiomycetes</taxon>
        <taxon>Debaryomycetaceae</taxon>
        <taxon>Candida/Lodderomyces clade</taxon>
        <taxon>Candida</taxon>
    </lineage>
</organism>
<name>A0AAI9SYR4_9ASCO</name>
<comment type="caution">
    <text evidence="4">The sequence shown here is derived from an EMBL/GenBank/DDBJ whole genome shotgun (WGS) entry which is preliminary data.</text>
</comment>
<dbReference type="GeneID" id="73379318"/>
<feature type="compositionally biased region" description="Acidic residues" evidence="3">
    <location>
        <begin position="38"/>
        <end position="50"/>
    </location>
</feature>
<evidence type="ECO:0000313" key="4">
    <source>
        <dbReference type="EMBL" id="KAI3405683.2"/>
    </source>
</evidence>
<dbReference type="SUPFAM" id="SSF52058">
    <property type="entry name" value="L domain-like"/>
    <property type="match status" value="1"/>
</dbReference>
<feature type="compositionally biased region" description="Gly residues" evidence="3">
    <location>
        <begin position="730"/>
        <end position="740"/>
    </location>
</feature>
<dbReference type="PROSITE" id="PS51450">
    <property type="entry name" value="LRR"/>
    <property type="match status" value="5"/>
</dbReference>
<feature type="compositionally biased region" description="Polar residues" evidence="3">
    <location>
        <begin position="110"/>
        <end position="125"/>
    </location>
</feature>
<proteinExistence type="predicted"/>
<feature type="compositionally biased region" description="Low complexity" evidence="3">
    <location>
        <begin position="274"/>
        <end position="284"/>
    </location>
</feature>
<feature type="region of interest" description="Disordered" evidence="3">
    <location>
        <begin position="110"/>
        <end position="129"/>
    </location>
</feature>
<dbReference type="PANTHER" id="PTHR47566:SF1">
    <property type="entry name" value="PROTEIN NUD1"/>
    <property type="match status" value="1"/>
</dbReference>
<protein>
    <submittedName>
        <fullName evidence="4">NUD1</fullName>
    </submittedName>
</protein>
<keyword evidence="5" id="KW-1185">Reference proteome</keyword>
<dbReference type="InterPro" id="IPR025875">
    <property type="entry name" value="Leu-rich_rpt_4"/>
</dbReference>
<feature type="region of interest" description="Disordered" evidence="3">
    <location>
        <begin position="250"/>
        <end position="318"/>
    </location>
</feature>
<dbReference type="Proteomes" id="UP001202479">
    <property type="component" value="Unassembled WGS sequence"/>
</dbReference>
<dbReference type="GO" id="GO:0035591">
    <property type="term" value="F:signaling adaptor activity"/>
    <property type="evidence" value="ECO:0007669"/>
    <property type="project" value="TreeGrafter"/>
</dbReference>
<dbReference type="InterPro" id="IPR001611">
    <property type="entry name" value="Leu-rich_rpt"/>
</dbReference>
<dbReference type="Pfam" id="PF12799">
    <property type="entry name" value="LRR_4"/>
    <property type="match status" value="1"/>
</dbReference>
<feature type="region of interest" description="Disordered" evidence="3">
    <location>
        <begin position="373"/>
        <end position="395"/>
    </location>
</feature>
<dbReference type="Gene3D" id="3.80.10.10">
    <property type="entry name" value="Ribonuclease Inhibitor"/>
    <property type="match status" value="2"/>
</dbReference>
<keyword evidence="1" id="KW-0433">Leucine-rich repeat</keyword>
<feature type="compositionally biased region" description="Acidic residues" evidence="3">
    <location>
        <begin position="500"/>
        <end position="514"/>
    </location>
</feature>